<dbReference type="InterPro" id="IPR000182">
    <property type="entry name" value="GNAT_dom"/>
</dbReference>
<dbReference type="InterPro" id="IPR016181">
    <property type="entry name" value="Acyl_CoA_acyltransferase"/>
</dbReference>
<feature type="domain" description="N-acetyltransferase" evidence="3">
    <location>
        <begin position="3"/>
        <end position="147"/>
    </location>
</feature>
<reference evidence="4 5" key="1">
    <citation type="submission" date="2015-09" db="EMBL/GenBank/DDBJ databases">
        <title>Complete genome sequence of Defluviimonas alba cai42t isolated from an oilfield in Xinjiang.</title>
        <authorList>
            <person name="Geng S."/>
            <person name="Pan X."/>
            <person name="Wu X."/>
        </authorList>
    </citation>
    <scope>NUCLEOTIDE SEQUENCE [LARGE SCALE GENOMIC DNA]</scope>
    <source>
        <strain evidence="5">cai42</strain>
    </source>
</reference>
<evidence type="ECO:0000313" key="4">
    <source>
        <dbReference type="EMBL" id="AMY69280.1"/>
    </source>
</evidence>
<dbReference type="CDD" id="cd04301">
    <property type="entry name" value="NAT_SF"/>
    <property type="match status" value="1"/>
</dbReference>
<evidence type="ECO:0000259" key="3">
    <source>
        <dbReference type="PROSITE" id="PS51186"/>
    </source>
</evidence>
<accession>A0A159Z4Q3</accession>
<dbReference type="SUPFAM" id="SSF55729">
    <property type="entry name" value="Acyl-CoA N-acyltransferases (Nat)"/>
    <property type="match status" value="1"/>
</dbReference>
<keyword evidence="2" id="KW-0012">Acyltransferase</keyword>
<dbReference type="AlphaFoldDB" id="A0A159Z4Q3"/>
<sequence length="147" mass="16370">MPLIVREAQAADETAWRALWDAYLAFYQMDLPPEVTAATWARILDPAGGIGMRVAEEDDTLLGFATWLTHPSTWTLTPDCYLEDLFVDAAARGKGVGRALIEDLAALGRANGWSRLYWHTAEGNTQARRLYDSFTPADGHVRYRVGL</sequence>
<dbReference type="Gene3D" id="3.40.630.30">
    <property type="match status" value="1"/>
</dbReference>
<protein>
    <submittedName>
        <fullName evidence="4">GCN5-related N-acetyltransferase</fullName>
    </submittedName>
</protein>
<dbReference type="OrthoDB" id="9805924at2"/>
<dbReference type="Proteomes" id="UP000076128">
    <property type="component" value="Chromosome"/>
</dbReference>
<dbReference type="STRING" id="1335048.AKL17_2031"/>
<keyword evidence="1 4" id="KW-0808">Transferase</keyword>
<dbReference type="PANTHER" id="PTHR43877">
    <property type="entry name" value="AMINOALKYLPHOSPHONATE N-ACETYLTRANSFERASE-RELATED-RELATED"/>
    <property type="match status" value="1"/>
</dbReference>
<dbReference type="InterPro" id="IPR050832">
    <property type="entry name" value="Bact_Acetyltransf"/>
</dbReference>
<dbReference type="EMBL" id="CP012661">
    <property type="protein sequence ID" value="AMY69280.1"/>
    <property type="molecule type" value="Genomic_DNA"/>
</dbReference>
<dbReference type="PANTHER" id="PTHR43877:SF2">
    <property type="entry name" value="AMINOALKYLPHOSPHONATE N-ACETYLTRANSFERASE-RELATED"/>
    <property type="match status" value="1"/>
</dbReference>
<dbReference type="Pfam" id="PF00583">
    <property type="entry name" value="Acetyltransf_1"/>
    <property type="match status" value="1"/>
</dbReference>
<dbReference type="RefSeq" id="WP_066812901.1">
    <property type="nucleotide sequence ID" value="NZ_CP012661.1"/>
</dbReference>
<evidence type="ECO:0000313" key="5">
    <source>
        <dbReference type="Proteomes" id="UP000076128"/>
    </source>
</evidence>
<name>A0A159Z4Q3_9RHOB</name>
<dbReference type="PROSITE" id="PS51186">
    <property type="entry name" value="GNAT"/>
    <property type="match status" value="1"/>
</dbReference>
<proteinExistence type="predicted"/>
<gene>
    <name evidence="4" type="ORF">AKL17_2031</name>
</gene>
<dbReference type="GO" id="GO:0016747">
    <property type="term" value="F:acyltransferase activity, transferring groups other than amino-acyl groups"/>
    <property type="evidence" value="ECO:0007669"/>
    <property type="project" value="InterPro"/>
</dbReference>
<evidence type="ECO:0000256" key="1">
    <source>
        <dbReference type="ARBA" id="ARBA00022679"/>
    </source>
</evidence>
<dbReference type="PATRIC" id="fig|1335048.3.peg.2121"/>
<organism evidence="4 5">
    <name type="scientific">Frigidibacter mobilis</name>
    <dbReference type="NCBI Taxonomy" id="1335048"/>
    <lineage>
        <taxon>Bacteria</taxon>
        <taxon>Pseudomonadati</taxon>
        <taxon>Pseudomonadota</taxon>
        <taxon>Alphaproteobacteria</taxon>
        <taxon>Rhodobacterales</taxon>
        <taxon>Paracoccaceae</taxon>
        <taxon>Frigidibacter</taxon>
    </lineage>
</organism>
<dbReference type="KEGG" id="daa:AKL17_2031"/>
<evidence type="ECO:0000256" key="2">
    <source>
        <dbReference type="ARBA" id="ARBA00023315"/>
    </source>
</evidence>
<keyword evidence="5" id="KW-1185">Reference proteome</keyword>